<dbReference type="AlphaFoldDB" id="B0MFZ2"/>
<reference evidence="1" key="1">
    <citation type="submission" date="2007-11" db="EMBL/GenBank/DDBJ databases">
        <authorList>
            <person name="Fulton L."/>
            <person name="Clifton S."/>
            <person name="Fulton B."/>
            <person name="Xu J."/>
            <person name="Minx P."/>
            <person name="Pepin K.H."/>
            <person name="Johnson M."/>
            <person name="Thiruvilangam P."/>
            <person name="Bhonagiri V."/>
            <person name="Nash W.E."/>
            <person name="Mardis E.R."/>
            <person name="Wilson R.K."/>
        </authorList>
    </citation>
    <scope>NUCLEOTIDE SEQUENCE [LARGE SCALE GENOMIC DNA]</scope>
    <source>
        <strain evidence="1">DSM 14662</strain>
    </source>
</reference>
<dbReference type="HOGENOM" id="CLU_2566335_0_0_9"/>
<accession>B0MFZ2</accession>
<evidence type="ECO:0000313" key="2">
    <source>
        <dbReference type="Proteomes" id="UP000004935"/>
    </source>
</evidence>
<dbReference type="EMBL" id="ABAX03000014">
    <property type="protein sequence ID" value="EDR97012.1"/>
    <property type="molecule type" value="Genomic_DNA"/>
</dbReference>
<organism evidence="1 2">
    <name type="scientific">Anaerostipes caccae (strain DSM 14662 / CCUG 47493 / JCM 13470 / NCIMB 13811 / L1-92)</name>
    <dbReference type="NCBI Taxonomy" id="411490"/>
    <lineage>
        <taxon>Bacteria</taxon>
        <taxon>Bacillati</taxon>
        <taxon>Bacillota</taxon>
        <taxon>Clostridia</taxon>
        <taxon>Lachnospirales</taxon>
        <taxon>Lachnospiraceae</taxon>
        <taxon>Anaerostipes</taxon>
    </lineage>
</organism>
<protein>
    <submittedName>
        <fullName evidence="1">Uncharacterized protein</fullName>
    </submittedName>
</protein>
<evidence type="ECO:0000313" key="1">
    <source>
        <dbReference type="EMBL" id="EDR97012.1"/>
    </source>
</evidence>
<dbReference type="Proteomes" id="UP000004935">
    <property type="component" value="Unassembled WGS sequence"/>
</dbReference>
<gene>
    <name evidence="1" type="ORF">ANACAC_02242</name>
</gene>
<name>B0MFZ2_ANACD</name>
<sequence>MNYSKFHYVSIKIKSGSYFAQGLKLSKFHYVSIKMSKIRKSVNIAKNSKFHYVSIKIKEKARERLLLCTLNSTMFLLRSVY</sequence>
<proteinExistence type="predicted"/>
<reference evidence="1" key="2">
    <citation type="submission" date="2013-11" db="EMBL/GenBank/DDBJ databases">
        <title>Draft genome sequence of Anaerostipes caccae (DSM 14662).</title>
        <authorList>
            <person name="Sudarsanam P."/>
            <person name="Ley R."/>
            <person name="Guruge J."/>
            <person name="Turnbaugh P.J."/>
            <person name="Mahowald M."/>
            <person name="Liep D."/>
            <person name="Gordon J."/>
        </authorList>
    </citation>
    <scope>NUCLEOTIDE SEQUENCE</scope>
    <source>
        <strain evidence="1">DSM 14662</strain>
    </source>
</reference>
<keyword evidence="2" id="KW-1185">Reference proteome</keyword>
<comment type="caution">
    <text evidence="1">The sequence shown here is derived from an EMBL/GenBank/DDBJ whole genome shotgun (WGS) entry which is preliminary data.</text>
</comment>